<dbReference type="Proteomes" id="UP000239907">
    <property type="component" value="Unassembled WGS sequence"/>
</dbReference>
<feature type="transmembrane region" description="Helical" evidence="1">
    <location>
        <begin position="42"/>
        <end position="61"/>
    </location>
</feature>
<keyword evidence="3" id="KW-1185">Reference proteome</keyword>
<reference evidence="2 3" key="1">
    <citation type="submission" date="2016-12" db="EMBL/GenBank/DDBJ databases">
        <title>Study of bacterial adaptation to deep sea.</title>
        <authorList>
            <person name="Song J."/>
            <person name="Yoshizawa S."/>
            <person name="Kogure K."/>
        </authorList>
    </citation>
    <scope>NUCLEOTIDE SEQUENCE [LARGE SCALE GENOMIC DNA]</scope>
    <source>
        <strain evidence="2 3">SAORIC-165</strain>
    </source>
</reference>
<gene>
    <name evidence="2" type="ORF">BSZ32_08245</name>
</gene>
<dbReference type="NCBIfam" id="NF041646">
    <property type="entry name" value="VC0807_fam"/>
    <property type="match status" value="1"/>
</dbReference>
<keyword evidence="1" id="KW-0812">Transmembrane</keyword>
<organism evidence="2 3">
    <name type="scientific">Rubritalea profundi</name>
    <dbReference type="NCBI Taxonomy" id="1658618"/>
    <lineage>
        <taxon>Bacteria</taxon>
        <taxon>Pseudomonadati</taxon>
        <taxon>Verrucomicrobiota</taxon>
        <taxon>Verrucomicrobiia</taxon>
        <taxon>Verrucomicrobiales</taxon>
        <taxon>Rubritaleaceae</taxon>
        <taxon>Rubritalea</taxon>
    </lineage>
</organism>
<keyword evidence="1" id="KW-1133">Transmembrane helix</keyword>
<dbReference type="EMBL" id="MQWA01000001">
    <property type="protein sequence ID" value="PQJ28500.1"/>
    <property type="molecule type" value="Genomic_DNA"/>
</dbReference>
<sequence length="248" mass="27852">MSKTATKEENPLINIIINVLLPTIILSKLSKEGEALYQLGPKWAMIVALALPLVYGIWHWIKHRKLNIFSTVGMGAILLTGLITIYLWSNDSAKPHVAWIFGIKEAIQPLILGSLFLITRRSTSPLFRTFIYNDAIFDIKRIEKSVAENNLISQYEGLIWKCTLYFFGSFCLSAVLNLGLAHYFLNDLAPDLPNWKEEYNGIVGSITIWGFAAIGGPMMVVAGYILYMMINGLEKLTGLDKESLLLPR</sequence>
<name>A0A2S7U1N6_9BACT</name>
<feature type="transmembrane region" description="Helical" evidence="1">
    <location>
        <begin position="164"/>
        <end position="185"/>
    </location>
</feature>
<proteinExistence type="predicted"/>
<feature type="transmembrane region" description="Helical" evidence="1">
    <location>
        <begin position="12"/>
        <end position="30"/>
    </location>
</feature>
<protein>
    <recommendedName>
        <fullName evidence="4">MFS transporter</fullName>
    </recommendedName>
</protein>
<feature type="transmembrane region" description="Helical" evidence="1">
    <location>
        <begin position="68"/>
        <end position="87"/>
    </location>
</feature>
<evidence type="ECO:0008006" key="4">
    <source>
        <dbReference type="Google" id="ProtNLM"/>
    </source>
</evidence>
<dbReference type="RefSeq" id="WP_105043004.1">
    <property type="nucleotide sequence ID" value="NZ_MQWA01000001.1"/>
</dbReference>
<evidence type="ECO:0000256" key="1">
    <source>
        <dbReference type="SAM" id="Phobius"/>
    </source>
</evidence>
<dbReference type="AlphaFoldDB" id="A0A2S7U1N6"/>
<keyword evidence="1" id="KW-0472">Membrane</keyword>
<evidence type="ECO:0000313" key="3">
    <source>
        <dbReference type="Proteomes" id="UP000239907"/>
    </source>
</evidence>
<comment type="caution">
    <text evidence="2">The sequence shown here is derived from an EMBL/GenBank/DDBJ whole genome shotgun (WGS) entry which is preliminary data.</text>
</comment>
<feature type="transmembrane region" description="Helical" evidence="1">
    <location>
        <begin position="99"/>
        <end position="118"/>
    </location>
</feature>
<feature type="transmembrane region" description="Helical" evidence="1">
    <location>
        <begin position="205"/>
        <end position="227"/>
    </location>
</feature>
<dbReference type="OrthoDB" id="188353at2"/>
<evidence type="ECO:0000313" key="2">
    <source>
        <dbReference type="EMBL" id="PQJ28500.1"/>
    </source>
</evidence>
<accession>A0A2S7U1N6</accession>